<sequence>GMVSVNINTLDLLQCENKFSLNISKGYVIRTIIHRANQVDNLRSLYETNKTDCVIMVSVTEAPIFSKYYREKWKIHLQEEGSHHWNYVNPSKNVIYAPYLNKSKFTYYISNGYHVYYTPFANYLNYIGYGYKIADMRNTTKLEIRKAIYFYLDER</sequence>
<comment type="caution">
    <text evidence="1">The sequence shown here is derived from an EMBL/GenBank/DDBJ whole genome shotgun (WGS) entry which is preliminary data.</text>
</comment>
<feature type="non-terminal residue" evidence="1">
    <location>
        <position position="1"/>
    </location>
</feature>
<evidence type="ECO:0000313" key="1">
    <source>
        <dbReference type="EMBL" id="GAI86178.1"/>
    </source>
</evidence>
<dbReference type="EMBL" id="BARW01007260">
    <property type="protein sequence ID" value="GAI86178.1"/>
    <property type="molecule type" value="Genomic_DNA"/>
</dbReference>
<accession>X1RZV4</accession>
<dbReference type="AlphaFoldDB" id="X1RZV4"/>
<gene>
    <name evidence="1" type="ORF">S12H4_15154</name>
</gene>
<proteinExistence type="predicted"/>
<organism evidence="1">
    <name type="scientific">marine sediment metagenome</name>
    <dbReference type="NCBI Taxonomy" id="412755"/>
    <lineage>
        <taxon>unclassified sequences</taxon>
        <taxon>metagenomes</taxon>
        <taxon>ecological metagenomes</taxon>
    </lineage>
</organism>
<name>X1RZV4_9ZZZZ</name>
<reference evidence="1" key="1">
    <citation type="journal article" date="2014" name="Front. Microbiol.">
        <title>High frequency of phylogenetically diverse reductive dehalogenase-homologous genes in deep subseafloor sedimentary metagenomes.</title>
        <authorList>
            <person name="Kawai M."/>
            <person name="Futagami T."/>
            <person name="Toyoda A."/>
            <person name="Takaki Y."/>
            <person name="Nishi S."/>
            <person name="Hori S."/>
            <person name="Arai W."/>
            <person name="Tsubouchi T."/>
            <person name="Morono Y."/>
            <person name="Uchiyama I."/>
            <person name="Ito T."/>
            <person name="Fujiyama A."/>
            <person name="Inagaki F."/>
            <person name="Takami H."/>
        </authorList>
    </citation>
    <scope>NUCLEOTIDE SEQUENCE</scope>
    <source>
        <strain evidence="1">Expedition CK06-06</strain>
    </source>
</reference>
<protein>
    <submittedName>
        <fullName evidence="1">Uncharacterized protein</fullName>
    </submittedName>
</protein>